<dbReference type="EMBL" id="ODYU01005539">
    <property type="protein sequence ID" value="SOQ46486.1"/>
    <property type="molecule type" value="Genomic_DNA"/>
</dbReference>
<accession>A0A2H1W0M3</accession>
<gene>
    <name evidence="1" type="ORF">SFRICE_033227</name>
</gene>
<sequence length="159" mass="18903">MGKHTKFLATLPTRRIHRRASSRTSSYYNANNMRKSIKITATQTVGKVATGFIVIYIQIICYARGCQKMRIIFMTCIFKKQNINLKVGRKFVRWICGNCRYSDDDEKIIEYINRPRELFERADLFEMYSDHKFFRFRLTKETTIFLLQQIAPHLKTSNK</sequence>
<evidence type="ECO:0000313" key="1">
    <source>
        <dbReference type="EMBL" id="SOQ46486.1"/>
    </source>
</evidence>
<proteinExistence type="predicted"/>
<name>A0A2H1W0M3_SPOFR</name>
<organism evidence="1">
    <name type="scientific">Spodoptera frugiperda</name>
    <name type="common">Fall armyworm</name>
    <dbReference type="NCBI Taxonomy" id="7108"/>
    <lineage>
        <taxon>Eukaryota</taxon>
        <taxon>Metazoa</taxon>
        <taxon>Ecdysozoa</taxon>
        <taxon>Arthropoda</taxon>
        <taxon>Hexapoda</taxon>
        <taxon>Insecta</taxon>
        <taxon>Pterygota</taxon>
        <taxon>Neoptera</taxon>
        <taxon>Endopterygota</taxon>
        <taxon>Lepidoptera</taxon>
        <taxon>Glossata</taxon>
        <taxon>Ditrysia</taxon>
        <taxon>Noctuoidea</taxon>
        <taxon>Noctuidae</taxon>
        <taxon>Amphipyrinae</taxon>
        <taxon>Spodoptera</taxon>
    </lineage>
</organism>
<reference evidence="1" key="1">
    <citation type="submission" date="2016-07" db="EMBL/GenBank/DDBJ databases">
        <authorList>
            <person name="Bretaudeau A."/>
        </authorList>
    </citation>
    <scope>NUCLEOTIDE SEQUENCE</scope>
    <source>
        <strain evidence="1">Rice</strain>
        <tissue evidence="1">Whole body</tissue>
    </source>
</reference>
<dbReference type="AlphaFoldDB" id="A0A2H1W0M3"/>
<protein>
    <submittedName>
        <fullName evidence="1">SFRICE_033227</fullName>
    </submittedName>
</protein>